<organism evidence="2 3">
    <name type="scientific">Oedothorax gibbosus</name>
    <dbReference type="NCBI Taxonomy" id="931172"/>
    <lineage>
        <taxon>Eukaryota</taxon>
        <taxon>Metazoa</taxon>
        <taxon>Ecdysozoa</taxon>
        <taxon>Arthropoda</taxon>
        <taxon>Chelicerata</taxon>
        <taxon>Arachnida</taxon>
        <taxon>Araneae</taxon>
        <taxon>Araneomorphae</taxon>
        <taxon>Entelegynae</taxon>
        <taxon>Araneoidea</taxon>
        <taxon>Linyphiidae</taxon>
        <taxon>Erigoninae</taxon>
        <taxon>Oedothorax</taxon>
    </lineage>
</organism>
<name>A0AAV6UTA5_9ARAC</name>
<evidence type="ECO:0000256" key="1">
    <source>
        <dbReference type="SAM" id="Phobius"/>
    </source>
</evidence>
<accession>A0AAV6UTA5</accession>
<reference evidence="2 3" key="1">
    <citation type="journal article" date="2022" name="Nat. Ecol. Evol.">
        <title>A masculinizing supergene underlies an exaggerated male reproductive morph in a spider.</title>
        <authorList>
            <person name="Hendrickx F."/>
            <person name="De Corte Z."/>
            <person name="Sonet G."/>
            <person name="Van Belleghem S.M."/>
            <person name="Kostlbacher S."/>
            <person name="Vangestel C."/>
        </authorList>
    </citation>
    <scope>NUCLEOTIDE SEQUENCE [LARGE SCALE GENOMIC DNA]</scope>
    <source>
        <strain evidence="2">W744_W776</strain>
    </source>
</reference>
<keyword evidence="3" id="KW-1185">Reference proteome</keyword>
<evidence type="ECO:0000313" key="2">
    <source>
        <dbReference type="EMBL" id="KAG8187068.1"/>
    </source>
</evidence>
<keyword evidence="1" id="KW-0812">Transmembrane</keyword>
<feature type="transmembrane region" description="Helical" evidence="1">
    <location>
        <begin position="49"/>
        <end position="69"/>
    </location>
</feature>
<proteinExistence type="predicted"/>
<protein>
    <submittedName>
        <fullName evidence="2">Uncharacterized protein</fullName>
    </submittedName>
</protein>
<sequence>MDILLHSTGVQSNNNNLNEDGYRPIEKSQASEPLIHLAGAPDYSAKKSINFLFVLAFSAIAVLCLGYLLEALTFRYAYDMSPQI</sequence>
<keyword evidence="1" id="KW-1133">Transmembrane helix</keyword>
<evidence type="ECO:0000313" key="3">
    <source>
        <dbReference type="Proteomes" id="UP000827092"/>
    </source>
</evidence>
<dbReference type="EMBL" id="JAFNEN010000280">
    <property type="protein sequence ID" value="KAG8187068.1"/>
    <property type="molecule type" value="Genomic_DNA"/>
</dbReference>
<comment type="caution">
    <text evidence="2">The sequence shown here is derived from an EMBL/GenBank/DDBJ whole genome shotgun (WGS) entry which is preliminary data.</text>
</comment>
<dbReference type="AlphaFoldDB" id="A0AAV6UTA5"/>
<keyword evidence="1" id="KW-0472">Membrane</keyword>
<dbReference type="Proteomes" id="UP000827092">
    <property type="component" value="Unassembled WGS sequence"/>
</dbReference>
<gene>
    <name evidence="2" type="ORF">JTE90_016166</name>
</gene>